<feature type="domain" description="Stn1 C-terminal" evidence="11">
    <location>
        <begin position="218"/>
        <end position="378"/>
    </location>
</feature>
<organism evidence="12 13">
    <name type="scientific">Clupea harengus</name>
    <name type="common">Atlantic herring</name>
    <dbReference type="NCBI Taxonomy" id="7950"/>
    <lineage>
        <taxon>Eukaryota</taxon>
        <taxon>Metazoa</taxon>
        <taxon>Chordata</taxon>
        <taxon>Craniata</taxon>
        <taxon>Vertebrata</taxon>
        <taxon>Euteleostomi</taxon>
        <taxon>Actinopterygii</taxon>
        <taxon>Neopterygii</taxon>
        <taxon>Teleostei</taxon>
        <taxon>Clupei</taxon>
        <taxon>Clupeiformes</taxon>
        <taxon>Clupeoidei</taxon>
        <taxon>Clupeidae</taxon>
        <taxon>Clupea</taxon>
    </lineage>
</organism>
<evidence type="ECO:0000256" key="9">
    <source>
        <dbReference type="ARBA" id="ARBA00030852"/>
    </source>
</evidence>
<evidence type="ECO:0000256" key="6">
    <source>
        <dbReference type="ARBA" id="ARBA00023125"/>
    </source>
</evidence>
<keyword evidence="6 10" id="KW-0238">DNA-binding</keyword>
<dbReference type="InterPro" id="IPR042082">
    <property type="entry name" value="CST_Stn1_wHTH1_sf"/>
</dbReference>
<evidence type="ECO:0000256" key="2">
    <source>
        <dbReference type="ARBA" id="ARBA00004574"/>
    </source>
</evidence>
<comment type="subcellular location">
    <subcellularLocation>
        <location evidence="2">Chromosome</location>
        <location evidence="2">Telomere</location>
    </subcellularLocation>
    <subcellularLocation>
        <location evidence="1 10">Nucleus</location>
    </subcellularLocation>
</comment>
<dbReference type="KEGG" id="char:105891030"/>
<protein>
    <recommendedName>
        <fullName evidence="3 10">CST complex subunit STN1</fullName>
    </recommendedName>
    <alternativeName>
        <fullName evidence="9 10">Oligonucleotide/oligosaccharide-binding fold-containing protein 1</fullName>
    </alternativeName>
    <alternativeName>
        <fullName evidence="8 10">Suppressor of cdc thirteen homolog</fullName>
    </alternativeName>
</protein>
<dbReference type="InterPro" id="IPR040260">
    <property type="entry name" value="RFA2-like"/>
</dbReference>
<evidence type="ECO:0000256" key="4">
    <source>
        <dbReference type="ARBA" id="ARBA00022454"/>
    </source>
</evidence>
<evidence type="ECO:0000259" key="11">
    <source>
        <dbReference type="Pfam" id="PF09170"/>
    </source>
</evidence>
<sequence length="379" mass="42865">MEAEQAASEDEPPSLLWGLDPVFSAFARLYIKDLLLMRESRQVPGIYLYKSHPIFQVDILGTVVFKREREDFYSYGVDDGTGVINCLCWKSEKWKEPEEPFKAGGRAASSSSAVGPSGGFNVEEQLRRLQQAQRGASMLEIGDLLRVRGSVKTSRGQREIMSSNFYKVSDPVMALQISWMQELPQLYRRCYQKPFPLSDGEPGTCATTTGGQASFSSLLGRATQTLRDFLREKEVRRFRPYDVEHLLLPLVPQLPPLTGSEQASAAGPSVPSHTRHLLSETLRILQQEGTLFRRVLSQDELYHVTEQDKDLLMAIRDVIQQDSKRQKYAEKGCHILHILSSVRRRYSQSLSRQALEVGLRFLESSSDIISTSDCHYTVV</sequence>
<dbReference type="CDD" id="cd04483">
    <property type="entry name" value="hOBFC1_like"/>
    <property type="match status" value="1"/>
</dbReference>
<comment type="subunit">
    <text evidence="10">Component of the CST complex.</text>
</comment>
<accession>A0A6P3VII6</accession>
<dbReference type="PIRSF" id="PIRSF036950">
    <property type="entry name" value="UCP036950"/>
    <property type="match status" value="1"/>
</dbReference>
<dbReference type="InterPro" id="IPR014647">
    <property type="entry name" value="Stn1"/>
</dbReference>
<dbReference type="InterPro" id="IPR015253">
    <property type="entry name" value="CST_STN1_C"/>
</dbReference>
<evidence type="ECO:0000256" key="8">
    <source>
        <dbReference type="ARBA" id="ARBA00030039"/>
    </source>
</evidence>
<dbReference type="GO" id="GO:0016233">
    <property type="term" value="P:telomere capping"/>
    <property type="evidence" value="ECO:0007669"/>
    <property type="project" value="InterPro"/>
</dbReference>
<dbReference type="Gene3D" id="1.10.10.10">
    <property type="entry name" value="Winged helix-like DNA-binding domain superfamily/Winged helix DNA-binding domain"/>
    <property type="match status" value="1"/>
</dbReference>
<dbReference type="Proteomes" id="UP000515152">
    <property type="component" value="Chromosome 24"/>
</dbReference>
<dbReference type="RefSeq" id="XP_012672623.1">
    <property type="nucleotide sequence ID" value="XM_012817169.3"/>
</dbReference>
<dbReference type="GO" id="GO:0043047">
    <property type="term" value="F:single-stranded telomeric DNA binding"/>
    <property type="evidence" value="ECO:0007669"/>
    <property type="project" value="UniProtKB-UniRule"/>
</dbReference>
<name>A0A6P3VII6_CLUHA</name>
<dbReference type="FunFam" id="2.40.50.140:FF:000181">
    <property type="entry name" value="CST complex subunit STN1"/>
    <property type="match status" value="1"/>
</dbReference>
<dbReference type="CTD" id="79991"/>
<evidence type="ECO:0000256" key="10">
    <source>
        <dbReference type="PIRNR" id="PIRNR036950"/>
    </source>
</evidence>
<dbReference type="GO" id="GO:0010833">
    <property type="term" value="P:telomere maintenance via telomere lengthening"/>
    <property type="evidence" value="ECO:0007669"/>
    <property type="project" value="UniProtKB-UniRule"/>
</dbReference>
<dbReference type="PANTHER" id="PTHR13989">
    <property type="entry name" value="REPLICATION PROTEIN A-RELATED"/>
    <property type="match status" value="1"/>
</dbReference>
<evidence type="ECO:0000313" key="13">
    <source>
        <dbReference type="RefSeq" id="XP_012672623.1"/>
    </source>
</evidence>
<dbReference type="InterPro" id="IPR012340">
    <property type="entry name" value="NA-bd_OB-fold"/>
</dbReference>
<evidence type="ECO:0000256" key="1">
    <source>
        <dbReference type="ARBA" id="ARBA00004123"/>
    </source>
</evidence>
<reference evidence="13" key="1">
    <citation type="submission" date="2025-08" db="UniProtKB">
        <authorList>
            <consortium name="RefSeq"/>
        </authorList>
    </citation>
    <scope>IDENTIFICATION</scope>
</reference>
<dbReference type="FunFam" id="1.10.10.10:FF:000275">
    <property type="entry name" value="CST complex subunit STN1"/>
    <property type="match status" value="1"/>
</dbReference>
<evidence type="ECO:0000256" key="7">
    <source>
        <dbReference type="ARBA" id="ARBA00023242"/>
    </source>
</evidence>
<comment type="function">
    <text evidence="10">Component of the CST complex. The CST complex binds single-stranded DNA with high affinity in a sequence-independent manner, while isolated subunits bind DNA with low affinity by themselves.</text>
</comment>
<dbReference type="GO" id="GO:1990879">
    <property type="term" value="C:CST complex"/>
    <property type="evidence" value="ECO:0007669"/>
    <property type="project" value="InterPro"/>
</dbReference>
<keyword evidence="12" id="KW-1185">Reference proteome</keyword>
<dbReference type="Pfam" id="PF09170">
    <property type="entry name" value="STN1_2"/>
    <property type="match status" value="1"/>
</dbReference>
<dbReference type="Gene3D" id="1.10.10.980">
    <property type="entry name" value="CST, Suppressor of Cdc13 homolog, complex subunit STN1, N-terminal domain"/>
    <property type="match status" value="1"/>
</dbReference>
<proteinExistence type="predicted"/>
<dbReference type="OrthoDB" id="77828at2759"/>
<keyword evidence="5 10" id="KW-0779">Telomere</keyword>
<evidence type="ECO:0000256" key="5">
    <source>
        <dbReference type="ARBA" id="ARBA00022895"/>
    </source>
</evidence>
<gene>
    <name evidence="13" type="primary">stn1</name>
</gene>
<evidence type="ECO:0000256" key="3">
    <source>
        <dbReference type="ARBA" id="ARBA00017411"/>
    </source>
</evidence>
<dbReference type="InterPro" id="IPR036390">
    <property type="entry name" value="WH_DNA-bd_sf"/>
</dbReference>
<evidence type="ECO:0000313" key="12">
    <source>
        <dbReference type="Proteomes" id="UP000515152"/>
    </source>
</evidence>
<keyword evidence="4 10" id="KW-0158">Chromosome</keyword>
<dbReference type="AlphaFoldDB" id="A0A6P3VII6"/>
<dbReference type="InterPro" id="IPR036388">
    <property type="entry name" value="WH-like_DNA-bd_sf"/>
</dbReference>
<dbReference type="SUPFAM" id="SSF50249">
    <property type="entry name" value="Nucleic acid-binding proteins"/>
    <property type="match status" value="1"/>
</dbReference>
<dbReference type="SUPFAM" id="SSF46785">
    <property type="entry name" value="Winged helix' DNA-binding domain"/>
    <property type="match status" value="1"/>
</dbReference>
<dbReference type="PANTHER" id="PTHR13989:SF33">
    <property type="entry name" value="CST COMPLEX SUBUNIT STN1"/>
    <property type="match status" value="1"/>
</dbReference>
<dbReference type="GeneID" id="105891030"/>
<keyword evidence="7 10" id="KW-0539">Nucleus</keyword>
<dbReference type="Gene3D" id="2.40.50.140">
    <property type="entry name" value="Nucleic acid-binding proteins"/>
    <property type="match status" value="1"/>
</dbReference>